<evidence type="ECO:0000256" key="1">
    <source>
        <dbReference type="ARBA" id="ARBA00004095"/>
    </source>
</evidence>
<gene>
    <name evidence="5" type="ORF">LBBP_03226</name>
</gene>
<dbReference type="InterPro" id="IPR001492">
    <property type="entry name" value="Flagellin"/>
</dbReference>
<keyword evidence="3" id="KW-0574">Periplasm</keyword>
<evidence type="ECO:0000313" key="6">
    <source>
        <dbReference type="Proteomes" id="UP000058857"/>
    </source>
</evidence>
<protein>
    <submittedName>
        <fullName evidence="5">Flagellin N-terminal domain protein</fullName>
    </submittedName>
</protein>
<keyword evidence="5" id="KW-0969">Cilium</keyword>
<organism evidence="5">
    <name type="scientific">Leptospira borgpetersenii serovar Ballum</name>
    <dbReference type="NCBI Taxonomy" id="280505"/>
    <lineage>
        <taxon>Bacteria</taxon>
        <taxon>Pseudomonadati</taxon>
        <taxon>Spirochaetota</taxon>
        <taxon>Spirochaetia</taxon>
        <taxon>Leptospirales</taxon>
        <taxon>Leptospiraceae</taxon>
        <taxon>Leptospira</taxon>
    </lineage>
</organism>
<sequence length="227" mass="26320">MTRVINRFARFFCSMILINAGYISCSLMEKRVSEKDVSFTQIAEARSFLQRLETHLQVITEIVQKNRVLAIQSAHGIYADEDRNQLDLQFQELLKKICRIRESANFKKRTLLNTEHSSWPRNMSLQIDPYSSSILFPLPELKLEKFGILSCSSKDFQSTMDVKTAISANRSIGVMDYSLSILSFERTRIAVLWERLDYSEHLQELLNESFSNVDSSYLLQETQKNSN</sequence>
<proteinExistence type="predicted"/>
<dbReference type="EMBL" id="CP012029">
    <property type="protein sequence ID" value="ALO27426.1"/>
    <property type="molecule type" value="Genomic_DNA"/>
</dbReference>
<dbReference type="GO" id="GO:0055040">
    <property type="term" value="C:periplasmic flagellum"/>
    <property type="evidence" value="ECO:0007669"/>
    <property type="project" value="UniProtKB-SubCell"/>
</dbReference>
<dbReference type="Pfam" id="PF00669">
    <property type="entry name" value="Flagellin_N"/>
    <property type="match status" value="1"/>
</dbReference>
<evidence type="ECO:0000256" key="3">
    <source>
        <dbReference type="ARBA" id="ARBA00022764"/>
    </source>
</evidence>
<evidence type="ECO:0000259" key="4">
    <source>
        <dbReference type="Pfam" id="PF00669"/>
    </source>
</evidence>
<evidence type="ECO:0000313" key="5">
    <source>
        <dbReference type="EMBL" id="ALO27426.1"/>
    </source>
</evidence>
<accession>A0A0E3B3Q0</accession>
<dbReference type="InterPro" id="IPR001029">
    <property type="entry name" value="Flagellin_N"/>
</dbReference>
<keyword evidence="5" id="KW-0966">Cell projection</keyword>
<feature type="domain" description="Flagellin N-terminal" evidence="4">
    <location>
        <begin position="43"/>
        <end position="114"/>
    </location>
</feature>
<dbReference type="SUPFAM" id="SSF64518">
    <property type="entry name" value="Phase 1 flagellin"/>
    <property type="match status" value="1"/>
</dbReference>
<dbReference type="AlphaFoldDB" id="A0A0E3B3Q0"/>
<dbReference type="Gene3D" id="1.20.1330.10">
    <property type="entry name" value="f41 fragment of flagellin, N-terminal domain"/>
    <property type="match status" value="1"/>
</dbReference>
<name>A0A0E3B3Q0_LEPBO</name>
<dbReference type="PANTHER" id="PTHR42792">
    <property type="entry name" value="FLAGELLIN"/>
    <property type="match status" value="1"/>
</dbReference>
<keyword evidence="5" id="KW-0282">Flagellum</keyword>
<dbReference type="Proteomes" id="UP000058857">
    <property type="component" value="Chromosome 1"/>
</dbReference>
<dbReference type="PATRIC" id="fig|280505.15.peg.3146"/>
<dbReference type="PANTHER" id="PTHR42792:SF2">
    <property type="entry name" value="FLAGELLIN"/>
    <property type="match status" value="1"/>
</dbReference>
<reference evidence="5 6" key="1">
    <citation type="journal article" date="2015" name="PLoS Negl. Trop. Dis.">
        <title>Distribution of Plasmids in Distinct Leptospira Pathogenic Species.</title>
        <authorList>
            <person name="Wang Y."/>
            <person name="Zhuang X."/>
            <person name="Zhong Y."/>
            <person name="Zhang C."/>
            <person name="Zhang Y."/>
            <person name="Zeng L."/>
            <person name="Zhu Y."/>
            <person name="He P."/>
            <person name="Dong K."/>
            <person name="Pal U."/>
            <person name="Guo X."/>
            <person name="Qin J."/>
        </authorList>
    </citation>
    <scope>NUCLEOTIDE SEQUENCE [LARGE SCALE GENOMIC DNA]</scope>
    <source>
        <strain evidence="5 6">56604</strain>
    </source>
</reference>
<comment type="subcellular location">
    <subcellularLocation>
        <location evidence="2">Periplasmic flagellum</location>
    </subcellularLocation>
</comment>
<comment type="function">
    <text evidence="1">Component of the core of the flagella.</text>
</comment>
<dbReference type="RefSeq" id="WP_002743822.1">
    <property type="nucleotide sequence ID" value="NZ_CP012029.1"/>
</dbReference>
<dbReference type="GO" id="GO:0005198">
    <property type="term" value="F:structural molecule activity"/>
    <property type="evidence" value="ECO:0007669"/>
    <property type="project" value="InterPro"/>
</dbReference>
<evidence type="ECO:0000256" key="2">
    <source>
        <dbReference type="ARBA" id="ARBA00004631"/>
    </source>
</evidence>